<keyword evidence="4" id="KW-1185">Reference proteome</keyword>
<reference evidence="3 4" key="1">
    <citation type="journal article" date="2010" name="Nat. Biotechnol.">
        <title>Genome sequence of the model mushroom Schizophyllum commune.</title>
        <authorList>
            <person name="Ohm R.A."/>
            <person name="de Jong J.F."/>
            <person name="Lugones L.G."/>
            <person name="Aerts A."/>
            <person name="Kothe E."/>
            <person name="Stajich J.E."/>
            <person name="de Vries R.P."/>
            <person name="Record E."/>
            <person name="Levasseur A."/>
            <person name="Baker S.E."/>
            <person name="Bartholomew K.A."/>
            <person name="Coutinho P.M."/>
            <person name="Erdmann S."/>
            <person name="Fowler T.J."/>
            <person name="Gathman A.C."/>
            <person name="Lombard V."/>
            <person name="Henrissat B."/>
            <person name="Knabe N."/>
            <person name="Kuees U."/>
            <person name="Lilly W.W."/>
            <person name="Lindquist E."/>
            <person name="Lucas S."/>
            <person name="Magnuson J.K."/>
            <person name="Piumi F."/>
            <person name="Raudaskoski M."/>
            <person name="Salamov A."/>
            <person name="Schmutz J."/>
            <person name="Schwarze F.W.M.R."/>
            <person name="vanKuyk P.A."/>
            <person name="Horton J.S."/>
            <person name="Grigoriev I.V."/>
            <person name="Woesten H.A.B."/>
        </authorList>
    </citation>
    <scope>NUCLEOTIDE SEQUENCE [LARGE SCALE GENOMIC DNA]</scope>
    <source>
        <strain evidence="4">H4-8 / FGSC 9210</strain>
    </source>
</reference>
<organism evidence="4">
    <name type="scientific">Schizophyllum commune (strain H4-8 / FGSC 9210)</name>
    <name type="common">Split gill fungus</name>
    <dbReference type="NCBI Taxonomy" id="578458"/>
    <lineage>
        <taxon>Eukaryota</taxon>
        <taxon>Fungi</taxon>
        <taxon>Dikarya</taxon>
        <taxon>Basidiomycota</taxon>
        <taxon>Agaricomycotina</taxon>
        <taxon>Agaricomycetes</taxon>
        <taxon>Agaricomycetidae</taxon>
        <taxon>Agaricales</taxon>
        <taxon>Schizophyllaceae</taxon>
        <taxon>Schizophyllum</taxon>
    </lineage>
</organism>
<feature type="compositionally biased region" description="Low complexity" evidence="2">
    <location>
        <begin position="187"/>
        <end position="215"/>
    </location>
</feature>
<evidence type="ECO:0000256" key="1">
    <source>
        <dbReference type="SAM" id="Coils"/>
    </source>
</evidence>
<evidence type="ECO:0000256" key="2">
    <source>
        <dbReference type="SAM" id="MobiDB-lite"/>
    </source>
</evidence>
<accession>D8PTW0</accession>
<protein>
    <submittedName>
        <fullName evidence="3">Uncharacterized protein</fullName>
    </submittedName>
</protein>
<proteinExistence type="predicted"/>
<feature type="coiled-coil region" evidence="1">
    <location>
        <begin position="282"/>
        <end position="309"/>
    </location>
</feature>
<dbReference type="HOGENOM" id="CLU_685418_0_0_1"/>
<evidence type="ECO:0000313" key="3">
    <source>
        <dbReference type="EMBL" id="EFI99846.1"/>
    </source>
</evidence>
<dbReference type="OMA" id="WEFFEEV"/>
<dbReference type="EMBL" id="GL377303">
    <property type="protein sequence ID" value="EFI99846.1"/>
    <property type="molecule type" value="Genomic_DNA"/>
</dbReference>
<gene>
    <name evidence="3" type="ORF">SCHCODRAFT_232006</name>
</gene>
<dbReference type="VEuPathDB" id="FungiDB:SCHCODRAFT_01167675"/>
<dbReference type="AlphaFoldDB" id="D8PTW0"/>
<name>D8PTW0_SCHCM</name>
<dbReference type="Proteomes" id="UP000007431">
    <property type="component" value="Unassembled WGS sequence"/>
</dbReference>
<feature type="region of interest" description="Disordered" evidence="2">
    <location>
        <begin position="185"/>
        <end position="234"/>
    </location>
</feature>
<keyword evidence="1" id="KW-0175">Coiled coil</keyword>
<sequence length="402" mass="45385">MPFLSPIPGSYAVISLDPVASYKGLNDPIVAEACQKISCGKYIACLTQLNVSLQPVNMMAMALRYCPYRIDLVVEGLPPDDPDRFYHHAMSLPILPNSLHPMDRRPIQATPPLPWDGCYHAVHYHAKSQKDPQSYLSLEEADILDRYILHDDGHALAQERARDAGSGASFPPVPEISNELRIATKHSTPNTSTPTPWWLLESSSSTDSGESASSDSHSEFFDTPSGAECSSATPLGTSEDVRVMEMIFSPAMRAELLPVVQFSYDLTEFDRPPDPSGFFQELSQLKRILADYDQRKEQKRAELLKQDDEYYSRLRAEIPQSKAPTRLRQFIGRVRDVRAHDLMTRLREVCRVNPYRLRLHVHVQRGHDGTRLSTTSFLIRVEIVNLTGREPHVDSRAETVYI</sequence>
<evidence type="ECO:0000313" key="4">
    <source>
        <dbReference type="Proteomes" id="UP000007431"/>
    </source>
</evidence>
<dbReference type="InParanoid" id="D8PTW0"/>